<proteinExistence type="predicted"/>
<dbReference type="Proteomes" id="UP000007306">
    <property type="component" value="Chromosome 7"/>
</dbReference>
<evidence type="ECO:0000256" key="1">
    <source>
        <dbReference type="SAM" id="MobiDB-lite"/>
    </source>
</evidence>
<evidence type="ECO:0000313" key="2">
    <source>
        <dbReference type="EnsemblPlants" id="ORGLA07G0093800.1"/>
    </source>
</evidence>
<keyword evidence="3" id="KW-1185">Reference proteome</keyword>
<feature type="compositionally biased region" description="Pro residues" evidence="1">
    <location>
        <begin position="136"/>
        <end position="148"/>
    </location>
</feature>
<name>I1Q9Z6_ORYGL</name>
<dbReference type="AlphaFoldDB" id="I1Q9Z6"/>
<reference evidence="2" key="1">
    <citation type="submission" date="2015-06" db="UniProtKB">
        <authorList>
            <consortium name="EnsemblPlants"/>
        </authorList>
    </citation>
    <scope>IDENTIFICATION</scope>
</reference>
<sequence length="168" mass="18090">KGFNKSIFPSSSPTSSRQITVALENPNPSQSNMLSENLAMAKGMFGIAPAPAPSLLDLELNQTVSAPPKLGVELGYPLDFRSTSYISRAMGLFGKLDYLQEIPNHGGQGESWTFGVLNLNNEFANPQPQDEDLPPIGVPPPPPGPPQHQGPAWDDINQQQEDVGGWDN</sequence>
<feature type="region of interest" description="Disordered" evidence="1">
    <location>
        <begin position="121"/>
        <end position="168"/>
    </location>
</feature>
<dbReference type="PANTHER" id="PTHR33075">
    <property type="entry name" value="OS02G0499800 PROTEIN"/>
    <property type="match status" value="1"/>
</dbReference>
<dbReference type="EnsemblPlants" id="ORGLA07G0093800.1">
    <property type="protein sequence ID" value="ORGLA07G0093800.1"/>
    <property type="gene ID" value="ORGLA07G0093800"/>
</dbReference>
<evidence type="ECO:0000313" key="3">
    <source>
        <dbReference type="Proteomes" id="UP000007306"/>
    </source>
</evidence>
<accession>I1Q9Z6</accession>
<dbReference type="Gramene" id="ORGLA07G0093800.1">
    <property type="protein sequence ID" value="ORGLA07G0093800.1"/>
    <property type="gene ID" value="ORGLA07G0093800"/>
</dbReference>
<dbReference type="PANTHER" id="PTHR33075:SF7">
    <property type="entry name" value="OS02G0303350 PROTEIN"/>
    <property type="match status" value="1"/>
</dbReference>
<reference evidence="2 3" key="2">
    <citation type="submission" date="2018-04" db="EMBL/GenBank/DDBJ databases">
        <title>OglaRS2 (Oryza glaberrima Reference Sequence Version 2).</title>
        <authorList>
            <person name="Zhang J."/>
            <person name="Kudrna D."/>
            <person name="Lee S."/>
            <person name="Talag J."/>
            <person name="Rajasekar S."/>
            <person name="Wing R.A."/>
        </authorList>
    </citation>
    <scope>NUCLEOTIDE SEQUENCE [LARGE SCALE GENOMIC DNA]</scope>
    <source>
        <strain evidence="2 3">cv. IRGC 96717</strain>
    </source>
</reference>
<dbReference type="HOGENOM" id="CLU_1590641_0_0_1"/>
<protein>
    <submittedName>
        <fullName evidence="2">Uncharacterized protein</fullName>
    </submittedName>
</protein>
<organism evidence="2 3">
    <name type="scientific">Oryza glaberrima</name>
    <name type="common">African rice</name>
    <dbReference type="NCBI Taxonomy" id="4538"/>
    <lineage>
        <taxon>Eukaryota</taxon>
        <taxon>Viridiplantae</taxon>
        <taxon>Streptophyta</taxon>
        <taxon>Embryophyta</taxon>
        <taxon>Tracheophyta</taxon>
        <taxon>Spermatophyta</taxon>
        <taxon>Magnoliopsida</taxon>
        <taxon>Liliopsida</taxon>
        <taxon>Poales</taxon>
        <taxon>Poaceae</taxon>
        <taxon>BOP clade</taxon>
        <taxon>Oryzoideae</taxon>
        <taxon>Oryzeae</taxon>
        <taxon>Oryzinae</taxon>
        <taxon>Oryza</taxon>
    </lineage>
</organism>